<dbReference type="InterPro" id="IPR040442">
    <property type="entry name" value="Pyrv_kinase-like_dom_sf"/>
</dbReference>
<feature type="domain" description="HpcH/HpaI aldolase/citrate lyase" evidence="4">
    <location>
        <begin position="18"/>
        <end position="240"/>
    </location>
</feature>
<dbReference type="GO" id="GO:0016829">
    <property type="term" value="F:lyase activity"/>
    <property type="evidence" value="ECO:0007669"/>
    <property type="project" value="UniProtKB-KW"/>
</dbReference>
<dbReference type="SUPFAM" id="SSF51621">
    <property type="entry name" value="Phosphoenolpyruvate/pyruvate domain"/>
    <property type="match status" value="1"/>
</dbReference>
<comment type="similarity">
    <text evidence="1">Belongs to the HpcH/HpaI aldolase family.</text>
</comment>
<evidence type="ECO:0000313" key="6">
    <source>
        <dbReference type="Proteomes" id="UP001285263"/>
    </source>
</evidence>
<dbReference type="Gene3D" id="3.20.20.60">
    <property type="entry name" value="Phosphoenolpyruvate-binding domains"/>
    <property type="match status" value="1"/>
</dbReference>
<evidence type="ECO:0000256" key="1">
    <source>
        <dbReference type="ARBA" id="ARBA00005568"/>
    </source>
</evidence>
<evidence type="ECO:0000256" key="2">
    <source>
        <dbReference type="ARBA" id="ARBA00022723"/>
    </source>
</evidence>
<keyword evidence="2" id="KW-0479">Metal-binding</keyword>
<evidence type="ECO:0000313" key="5">
    <source>
        <dbReference type="EMBL" id="MDY0745713.1"/>
    </source>
</evidence>
<keyword evidence="6" id="KW-1185">Reference proteome</keyword>
<accession>A0ABU5DJ04</accession>
<name>A0ABU5DJ04_9BURK</name>
<dbReference type="Proteomes" id="UP001285263">
    <property type="component" value="Unassembled WGS sequence"/>
</dbReference>
<proteinExistence type="inferred from homology"/>
<reference evidence="5 6" key="1">
    <citation type="submission" date="2023-11" db="EMBL/GenBank/DDBJ databases">
        <title>Paucibacter sp. nov., isolated from fresh soil in Korea.</title>
        <authorList>
            <person name="Le N.T.T."/>
        </authorList>
    </citation>
    <scope>NUCLEOTIDE SEQUENCE [LARGE SCALE GENOMIC DNA]</scope>
    <source>
        <strain evidence="5 6">R3-3</strain>
    </source>
</reference>
<dbReference type="PANTHER" id="PTHR30502:SF0">
    <property type="entry name" value="PHOSPHOENOLPYRUVATE CARBOXYLASE FAMILY PROTEIN"/>
    <property type="match status" value="1"/>
</dbReference>
<dbReference type="EMBL" id="JAXCLA010000004">
    <property type="protein sequence ID" value="MDY0745713.1"/>
    <property type="molecule type" value="Genomic_DNA"/>
</dbReference>
<dbReference type="InterPro" id="IPR050251">
    <property type="entry name" value="HpcH-HpaI_aldolase"/>
</dbReference>
<protein>
    <submittedName>
        <fullName evidence="5">Aldolase/citrate lyase family protein</fullName>
    </submittedName>
</protein>
<keyword evidence="3 5" id="KW-0456">Lyase</keyword>
<dbReference type="RefSeq" id="WP_320423607.1">
    <property type="nucleotide sequence ID" value="NZ_JAXCLA010000004.1"/>
</dbReference>
<evidence type="ECO:0000256" key="3">
    <source>
        <dbReference type="ARBA" id="ARBA00023239"/>
    </source>
</evidence>
<sequence length="264" mass="27628">MNAFRQMMSAAAGKPPAGTWIMSASPLVAEAIGCAGYDWGVVDMEHTPIDLMTLVHMLQAVAGTPMLPIVRVPWNDSVSLKRVMDAGATTLLVPFVQNAEEARAAASACRYPPQGVRGMAGMSRASRFGTTPNFLGTANETISVIVQLETEESIANVDEIAAVEGIDALFVGPGDLSGTMGHIGQLTHPAVLERTRHAVARAKAAGKPIGTVGGTPEVCALYREMGFDFVAIASDLGLLMRSAQAALAALRNENVAPVKPQGAY</sequence>
<dbReference type="Pfam" id="PF03328">
    <property type="entry name" value="HpcH_HpaI"/>
    <property type="match status" value="1"/>
</dbReference>
<evidence type="ECO:0000259" key="4">
    <source>
        <dbReference type="Pfam" id="PF03328"/>
    </source>
</evidence>
<dbReference type="PANTHER" id="PTHR30502">
    <property type="entry name" value="2-KETO-3-DEOXY-L-RHAMNONATE ALDOLASE"/>
    <property type="match status" value="1"/>
</dbReference>
<gene>
    <name evidence="5" type="ORF">SNE35_14430</name>
</gene>
<comment type="caution">
    <text evidence="5">The sequence shown here is derived from an EMBL/GenBank/DDBJ whole genome shotgun (WGS) entry which is preliminary data.</text>
</comment>
<dbReference type="InterPro" id="IPR005000">
    <property type="entry name" value="Aldolase/citrate-lyase_domain"/>
</dbReference>
<dbReference type="InterPro" id="IPR015813">
    <property type="entry name" value="Pyrv/PenolPyrv_kinase-like_dom"/>
</dbReference>
<organism evidence="5 6">
    <name type="scientific">Roseateles agri</name>
    <dbReference type="NCBI Taxonomy" id="3098619"/>
    <lineage>
        <taxon>Bacteria</taxon>
        <taxon>Pseudomonadati</taxon>
        <taxon>Pseudomonadota</taxon>
        <taxon>Betaproteobacteria</taxon>
        <taxon>Burkholderiales</taxon>
        <taxon>Sphaerotilaceae</taxon>
        <taxon>Roseateles</taxon>
    </lineage>
</organism>